<dbReference type="SUPFAM" id="SSF53167">
    <property type="entry name" value="Purine and uridine phosphorylases"/>
    <property type="match status" value="1"/>
</dbReference>
<name>A0A9D1NHE9_9FIRM</name>
<accession>A0A9D1NHE9</accession>
<dbReference type="EMBL" id="DVOF01000109">
    <property type="protein sequence ID" value="HIV02641.1"/>
    <property type="molecule type" value="Genomic_DNA"/>
</dbReference>
<reference evidence="2" key="2">
    <citation type="journal article" date="2021" name="PeerJ">
        <title>Extensive microbial diversity within the chicken gut microbiome revealed by metagenomics and culture.</title>
        <authorList>
            <person name="Gilroy R."/>
            <person name="Ravi A."/>
            <person name="Getino M."/>
            <person name="Pursley I."/>
            <person name="Horton D.L."/>
            <person name="Alikhan N.F."/>
            <person name="Baker D."/>
            <person name="Gharbi K."/>
            <person name="Hall N."/>
            <person name="Watson M."/>
            <person name="Adriaenssens E.M."/>
            <person name="Foster-Nyarko E."/>
            <person name="Jarju S."/>
            <person name="Secka A."/>
            <person name="Antonio M."/>
            <person name="Oren A."/>
            <person name="Chaudhuri R.R."/>
            <person name="La Ragione R."/>
            <person name="Hildebrand F."/>
            <person name="Pallen M.J."/>
        </authorList>
    </citation>
    <scope>NUCLEOTIDE SEQUENCE</scope>
    <source>
        <strain evidence="2">4920</strain>
    </source>
</reference>
<organism evidence="2 3">
    <name type="scientific">Candidatus Aphodoplasma excrementigallinarum</name>
    <dbReference type="NCBI Taxonomy" id="2840673"/>
    <lineage>
        <taxon>Bacteria</taxon>
        <taxon>Bacillati</taxon>
        <taxon>Bacillota</taxon>
        <taxon>Clostridia</taxon>
        <taxon>Eubacteriales</taxon>
        <taxon>Candidatus Aphodoplasma</taxon>
    </lineage>
</organism>
<gene>
    <name evidence="2" type="ORF">IAC74_03635</name>
</gene>
<reference evidence="2" key="1">
    <citation type="submission" date="2020-10" db="EMBL/GenBank/DDBJ databases">
        <authorList>
            <person name="Gilroy R."/>
        </authorList>
    </citation>
    <scope>NUCLEOTIDE SEQUENCE</scope>
    <source>
        <strain evidence="2">4920</strain>
    </source>
</reference>
<dbReference type="AlphaFoldDB" id="A0A9D1NHE9"/>
<sequence>QIRETVLLSPGWAPERLFPAAEIEECVSASPLFQYKIWDVRRGGRCATYVRCGFGAPVVMDAVLLFGLTGRCKRMLFVSSVGAVSEEMEIGDLLAPEYSAAGDGAGRYLEEDFLRDTFGEKQYPGRELFARLVDAARAACAKHSVRFHIGRTFCTDTIAAQFGHIDRIVQMGYDSLDMESAAAFKAANLLQIPIAALLNVSDNSAAGKSLMTRRSEEEISRRRFVSREVMANILTELL</sequence>
<evidence type="ECO:0000313" key="2">
    <source>
        <dbReference type="EMBL" id="HIV02641.1"/>
    </source>
</evidence>
<dbReference type="GO" id="GO:0003824">
    <property type="term" value="F:catalytic activity"/>
    <property type="evidence" value="ECO:0007669"/>
    <property type="project" value="InterPro"/>
</dbReference>
<dbReference type="GO" id="GO:0009116">
    <property type="term" value="P:nucleoside metabolic process"/>
    <property type="evidence" value="ECO:0007669"/>
    <property type="project" value="InterPro"/>
</dbReference>
<dbReference type="Proteomes" id="UP000886743">
    <property type="component" value="Unassembled WGS sequence"/>
</dbReference>
<dbReference type="InterPro" id="IPR035994">
    <property type="entry name" value="Nucleoside_phosphorylase_sf"/>
</dbReference>
<comment type="caution">
    <text evidence="2">The sequence shown here is derived from an EMBL/GenBank/DDBJ whole genome shotgun (WGS) entry which is preliminary data.</text>
</comment>
<feature type="non-terminal residue" evidence="2">
    <location>
        <position position="1"/>
    </location>
</feature>
<feature type="domain" description="Nucleoside phosphorylase" evidence="1">
    <location>
        <begin position="43"/>
        <end position="224"/>
    </location>
</feature>
<proteinExistence type="predicted"/>
<evidence type="ECO:0000313" key="3">
    <source>
        <dbReference type="Proteomes" id="UP000886743"/>
    </source>
</evidence>
<dbReference type="InterPro" id="IPR000845">
    <property type="entry name" value="Nucleoside_phosphorylase_d"/>
</dbReference>
<dbReference type="Gene3D" id="3.40.50.1580">
    <property type="entry name" value="Nucleoside phosphorylase domain"/>
    <property type="match status" value="1"/>
</dbReference>
<dbReference type="Pfam" id="PF01048">
    <property type="entry name" value="PNP_UDP_1"/>
    <property type="match status" value="1"/>
</dbReference>
<evidence type="ECO:0000259" key="1">
    <source>
        <dbReference type="Pfam" id="PF01048"/>
    </source>
</evidence>
<protein>
    <submittedName>
        <fullName evidence="2">Phosphorylase</fullName>
    </submittedName>
</protein>